<comment type="caution">
    <text evidence="2">The sequence shown here is derived from an EMBL/GenBank/DDBJ whole genome shotgun (WGS) entry which is preliminary data.</text>
</comment>
<proteinExistence type="predicted"/>
<dbReference type="Proteomes" id="UP000887013">
    <property type="component" value="Unassembled WGS sequence"/>
</dbReference>
<dbReference type="AlphaFoldDB" id="A0A8X6Q8V6"/>
<gene>
    <name evidence="2" type="ORF">NPIL_1441</name>
</gene>
<dbReference type="EMBL" id="BMAW01125353">
    <property type="protein sequence ID" value="GFU11947.1"/>
    <property type="molecule type" value="Genomic_DNA"/>
</dbReference>
<evidence type="ECO:0000256" key="1">
    <source>
        <dbReference type="SAM" id="SignalP"/>
    </source>
</evidence>
<feature type="signal peptide" evidence="1">
    <location>
        <begin position="1"/>
        <end position="19"/>
    </location>
</feature>
<protein>
    <submittedName>
        <fullName evidence="2">Uncharacterized protein</fullName>
    </submittedName>
</protein>
<evidence type="ECO:0000313" key="2">
    <source>
        <dbReference type="EMBL" id="GFU11947.1"/>
    </source>
</evidence>
<feature type="chain" id="PRO_5036501350" evidence="1">
    <location>
        <begin position="20"/>
        <end position="202"/>
    </location>
</feature>
<evidence type="ECO:0000313" key="3">
    <source>
        <dbReference type="Proteomes" id="UP000887013"/>
    </source>
</evidence>
<sequence>MMKLLQIFSICAVIAAVMTTSVVLSVATSPQEAVQEPEFAEPIPNITVSAGRDVSLPCVVDNLGTFRKKKENKEDAQHFIDRWMERLDEETVCVGGVYSVPEWHLRNVGNVTRDVPSLLCLRPSVLSLEPSNVPSLFCLLAYLVLDASENRRIQGMWLECFGLSMLLRVSNSRSPLPLLLYCVGSSCCCFGLFCFGTDEGRF</sequence>
<reference evidence="2" key="1">
    <citation type="submission" date="2020-08" db="EMBL/GenBank/DDBJ databases">
        <title>Multicomponent nature underlies the extraordinary mechanical properties of spider dragline silk.</title>
        <authorList>
            <person name="Kono N."/>
            <person name="Nakamura H."/>
            <person name="Mori M."/>
            <person name="Yoshida Y."/>
            <person name="Ohtoshi R."/>
            <person name="Malay A.D."/>
            <person name="Moran D.A.P."/>
            <person name="Tomita M."/>
            <person name="Numata K."/>
            <person name="Arakawa K."/>
        </authorList>
    </citation>
    <scope>NUCLEOTIDE SEQUENCE</scope>
</reference>
<accession>A0A8X6Q8V6</accession>
<name>A0A8X6Q8V6_NEPPI</name>
<organism evidence="2 3">
    <name type="scientific">Nephila pilipes</name>
    <name type="common">Giant wood spider</name>
    <name type="synonym">Nephila maculata</name>
    <dbReference type="NCBI Taxonomy" id="299642"/>
    <lineage>
        <taxon>Eukaryota</taxon>
        <taxon>Metazoa</taxon>
        <taxon>Ecdysozoa</taxon>
        <taxon>Arthropoda</taxon>
        <taxon>Chelicerata</taxon>
        <taxon>Arachnida</taxon>
        <taxon>Araneae</taxon>
        <taxon>Araneomorphae</taxon>
        <taxon>Entelegynae</taxon>
        <taxon>Araneoidea</taxon>
        <taxon>Nephilidae</taxon>
        <taxon>Nephila</taxon>
    </lineage>
</organism>
<dbReference type="OrthoDB" id="6538140at2759"/>
<keyword evidence="1" id="KW-0732">Signal</keyword>
<keyword evidence="3" id="KW-1185">Reference proteome</keyword>